<reference evidence="1" key="1">
    <citation type="submission" date="2020-11" db="EMBL/GenBank/DDBJ databases">
        <authorList>
            <person name="Tran Van P."/>
        </authorList>
    </citation>
    <scope>NUCLEOTIDE SEQUENCE</scope>
</reference>
<organism evidence="1">
    <name type="scientific">Cyprideis torosa</name>
    <dbReference type="NCBI Taxonomy" id="163714"/>
    <lineage>
        <taxon>Eukaryota</taxon>
        <taxon>Metazoa</taxon>
        <taxon>Ecdysozoa</taxon>
        <taxon>Arthropoda</taxon>
        <taxon>Crustacea</taxon>
        <taxon>Oligostraca</taxon>
        <taxon>Ostracoda</taxon>
        <taxon>Podocopa</taxon>
        <taxon>Podocopida</taxon>
        <taxon>Cytherocopina</taxon>
        <taxon>Cytheroidea</taxon>
        <taxon>Cytherideidae</taxon>
        <taxon>Cyprideis</taxon>
    </lineage>
</organism>
<protein>
    <submittedName>
        <fullName evidence="1">Uncharacterized protein</fullName>
    </submittedName>
</protein>
<proteinExistence type="predicted"/>
<evidence type="ECO:0000313" key="1">
    <source>
        <dbReference type="EMBL" id="CAD7224651.1"/>
    </source>
</evidence>
<dbReference type="AlphaFoldDB" id="A0A7R8W4H8"/>
<gene>
    <name evidence="1" type="ORF">CTOB1V02_LOCUS2606</name>
</gene>
<accession>A0A7R8W4H8</accession>
<name>A0A7R8W4H8_9CRUS</name>
<dbReference type="EMBL" id="OB660412">
    <property type="protein sequence ID" value="CAD7224651.1"/>
    <property type="molecule type" value="Genomic_DNA"/>
</dbReference>
<sequence length="215" mass="24323">MDLKQPRKLLQLAVVVVVAKDEDIFIFDVSVAKTGFRKLYLYLLPLVLGTFLATSVVDSRFYSTRKRPDALYRRRLYDGPYYKASPKSKGSGSGKALWASPLADFGDGNELETNRVSLAVPEMVITSKIRQMFTAPKPAVIDDNSIFETSPRLPTYLYPTEPHRTPFISDGPMFFDQYKQAAILKRHTDSVARSGLSHLRIGSIRPGNPFYRHNF</sequence>